<evidence type="ECO:0000313" key="3">
    <source>
        <dbReference type="Proteomes" id="UP001366060"/>
    </source>
</evidence>
<evidence type="ECO:0000313" key="2">
    <source>
        <dbReference type="EMBL" id="MEL0660614.1"/>
    </source>
</evidence>
<proteinExistence type="predicted"/>
<name>A0ABU9HFC8_9GAMM</name>
<sequence length="344" mass="39299">MLCSECFNDEGLKLSAFQMGTKSEEPCENCGNTSGRKLNAAVIAQLAHRFFVWGTLHRCKFGAAPIIQFNEHQKTNITPSSWLEEDIGLFEKAIGIGFFHYGPRLWMIGEVEPLKDLENKDTRELTIDRILNEYPSTYLKKDDSFYRIRVNPEKPSLESEYDTAPINYSGSGRLDSSELPILYGSQDLEVCIHECRVSSEDDIYVATFEAAQDLKLLDLSVVLQEEFTEFESLDMAVHMLFLAGKHSYEISREISRLAKNNGYDGIIFPSYFSLLRSGGMPFETTYGLSHRRIPQLQEYEGMKIIKNLALFDRPLLDSKIRIKCINKLVLHTVEYGVHFGPVEY</sequence>
<dbReference type="RefSeq" id="WP_341629026.1">
    <property type="nucleotide sequence ID" value="NZ_JBAKBA010000048.1"/>
</dbReference>
<keyword evidence="3" id="KW-1185">Reference proteome</keyword>
<organism evidence="2 3">
    <name type="scientific">Psychromonas arctica</name>
    <dbReference type="NCBI Taxonomy" id="168275"/>
    <lineage>
        <taxon>Bacteria</taxon>
        <taxon>Pseudomonadati</taxon>
        <taxon>Pseudomonadota</taxon>
        <taxon>Gammaproteobacteria</taxon>
        <taxon>Alteromonadales</taxon>
        <taxon>Psychromonadaceae</taxon>
        <taxon>Psychromonas</taxon>
    </lineage>
</organism>
<dbReference type="InterPro" id="IPR014914">
    <property type="entry name" value="RES_dom"/>
</dbReference>
<evidence type="ECO:0000259" key="1">
    <source>
        <dbReference type="Pfam" id="PF08808"/>
    </source>
</evidence>
<dbReference type="EMBL" id="JBAKBA010000048">
    <property type="protein sequence ID" value="MEL0660614.1"/>
    <property type="molecule type" value="Genomic_DNA"/>
</dbReference>
<dbReference type="Proteomes" id="UP001366060">
    <property type="component" value="Unassembled WGS sequence"/>
</dbReference>
<protein>
    <submittedName>
        <fullName evidence="2">RES family NAD+ phosphorylase</fullName>
    </submittedName>
</protein>
<accession>A0ABU9HFC8</accession>
<reference evidence="2 3" key="1">
    <citation type="submission" date="2024-02" db="EMBL/GenBank/DDBJ databases">
        <title>Bacteria isolated from the canopy kelp, Nereocystis luetkeana.</title>
        <authorList>
            <person name="Pfister C.A."/>
            <person name="Younker I.T."/>
            <person name="Light S.H."/>
        </authorList>
    </citation>
    <scope>NUCLEOTIDE SEQUENCE [LARGE SCALE GENOMIC DNA]</scope>
    <source>
        <strain evidence="2 3">TI.2.07</strain>
    </source>
</reference>
<gene>
    <name evidence="2" type="ORF">V6255_15845</name>
</gene>
<feature type="domain" description="RES" evidence="1">
    <location>
        <begin position="160"/>
        <end position="271"/>
    </location>
</feature>
<comment type="caution">
    <text evidence="2">The sequence shown here is derived from an EMBL/GenBank/DDBJ whole genome shotgun (WGS) entry which is preliminary data.</text>
</comment>
<dbReference type="Pfam" id="PF08808">
    <property type="entry name" value="RES"/>
    <property type="match status" value="1"/>
</dbReference>